<gene>
    <name evidence="9" type="ORF">E7Z75_01050</name>
</gene>
<organism evidence="9 10">
    <name type="scientific">Methanobrevibacter olleyae</name>
    <dbReference type="NCBI Taxonomy" id="294671"/>
    <lineage>
        <taxon>Archaea</taxon>
        <taxon>Methanobacteriati</taxon>
        <taxon>Methanobacteriota</taxon>
        <taxon>Methanomada group</taxon>
        <taxon>Methanobacteria</taxon>
        <taxon>Methanobacteriales</taxon>
        <taxon>Methanobacteriaceae</taxon>
        <taxon>Methanobrevibacter</taxon>
    </lineage>
</organism>
<keyword evidence="4 7" id="KW-1133">Transmembrane helix</keyword>
<dbReference type="GO" id="GO:0005886">
    <property type="term" value="C:plasma membrane"/>
    <property type="evidence" value="ECO:0007669"/>
    <property type="project" value="UniProtKB-SubCell"/>
</dbReference>
<evidence type="ECO:0000256" key="7">
    <source>
        <dbReference type="SAM" id="Phobius"/>
    </source>
</evidence>
<evidence type="ECO:0000256" key="5">
    <source>
        <dbReference type="ARBA" id="ARBA00023136"/>
    </source>
</evidence>
<name>A0A8T3VUV0_METOL</name>
<dbReference type="GO" id="GO:0017038">
    <property type="term" value="P:protein import"/>
    <property type="evidence" value="ECO:0007669"/>
    <property type="project" value="TreeGrafter"/>
</dbReference>
<feature type="transmembrane region" description="Helical" evidence="7">
    <location>
        <begin position="22"/>
        <end position="45"/>
    </location>
</feature>
<evidence type="ECO:0000256" key="3">
    <source>
        <dbReference type="ARBA" id="ARBA00022692"/>
    </source>
</evidence>
<evidence type="ECO:0000256" key="2">
    <source>
        <dbReference type="ARBA" id="ARBA00022475"/>
    </source>
</evidence>
<evidence type="ECO:0000256" key="6">
    <source>
        <dbReference type="RuleBase" id="RU004057"/>
    </source>
</evidence>
<keyword evidence="3 7" id="KW-0812">Transmembrane</keyword>
<accession>A0A8T3VUV0</accession>
<evidence type="ECO:0000259" key="8">
    <source>
        <dbReference type="Pfam" id="PF01618"/>
    </source>
</evidence>
<comment type="subcellular location">
    <subcellularLocation>
        <location evidence="1">Cell membrane</location>
        <topology evidence="1">Multi-pass membrane protein</topology>
    </subcellularLocation>
    <subcellularLocation>
        <location evidence="6">Membrane</location>
        <topology evidence="6">Multi-pass membrane protein</topology>
    </subcellularLocation>
</comment>
<dbReference type="EMBL" id="SUTG01000003">
    <property type="protein sequence ID" value="MBE6511725.1"/>
    <property type="molecule type" value="Genomic_DNA"/>
</dbReference>
<keyword evidence="6" id="KW-0813">Transport</keyword>
<evidence type="ECO:0000313" key="9">
    <source>
        <dbReference type="EMBL" id="MBE6511725.1"/>
    </source>
</evidence>
<feature type="domain" description="MotA/TolQ/ExbB proton channel" evidence="8">
    <location>
        <begin position="97"/>
        <end position="200"/>
    </location>
</feature>
<evidence type="ECO:0000256" key="4">
    <source>
        <dbReference type="ARBA" id="ARBA00022989"/>
    </source>
</evidence>
<comment type="caution">
    <text evidence="9">The sequence shown here is derived from an EMBL/GenBank/DDBJ whole genome shotgun (WGS) entry which is preliminary data.</text>
</comment>
<dbReference type="PANTHER" id="PTHR30625:SF3">
    <property type="entry name" value="TOL-PAL SYSTEM PROTEIN TOLQ"/>
    <property type="match status" value="1"/>
</dbReference>
<reference evidence="9" key="1">
    <citation type="submission" date="2019-04" db="EMBL/GenBank/DDBJ databases">
        <title>Evolution of Biomass-Degrading Anaerobic Consortia Revealed by Metagenomics.</title>
        <authorList>
            <person name="Peng X."/>
        </authorList>
    </citation>
    <scope>NUCLEOTIDE SEQUENCE</scope>
    <source>
        <strain evidence="9">SIG14</strain>
    </source>
</reference>
<feature type="transmembrane region" description="Helical" evidence="7">
    <location>
        <begin position="162"/>
        <end position="186"/>
    </location>
</feature>
<keyword evidence="6" id="KW-0653">Protein transport</keyword>
<comment type="similarity">
    <text evidence="6">Belongs to the exbB/tolQ family.</text>
</comment>
<dbReference type="AlphaFoldDB" id="A0A8T3VUV0"/>
<sequence>MVTVIPGSDLLSSALNVISQSLQIPVIIFLLAFAVFAVYIIGSLISEYSSHKKVPVKLIRDLIYRIANCEDINDIQGIIKNAPIQHSQKVVLIEIAKSKDLREDTRRALARKLFEEEQDKIEKNLQKTDIVTKIGPTLGLMGTLIPMGPGLAALGSGDVNTLASAIIVAFDTTVVGIGSGAVAYVAGKIRRRWYEQYLSNLDALADTVLDRLKKEDEMRGK</sequence>
<dbReference type="InterPro" id="IPR002898">
    <property type="entry name" value="MotA_ExbB_proton_chnl"/>
</dbReference>
<dbReference type="InterPro" id="IPR050790">
    <property type="entry name" value="ExbB/TolQ_transport"/>
</dbReference>
<evidence type="ECO:0000256" key="1">
    <source>
        <dbReference type="ARBA" id="ARBA00004651"/>
    </source>
</evidence>
<keyword evidence="2" id="KW-1003">Cell membrane</keyword>
<feature type="transmembrane region" description="Helical" evidence="7">
    <location>
        <begin position="137"/>
        <end position="156"/>
    </location>
</feature>
<dbReference type="PANTHER" id="PTHR30625">
    <property type="entry name" value="PROTEIN TOLQ"/>
    <property type="match status" value="1"/>
</dbReference>
<protein>
    <submittedName>
        <fullName evidence="9">MotA/TolQ/ExbB proton channel family protein</fullName>
    </submittedName>
</protein>
<dbReference type="Pfam" id="PF01618">
    <property type="entry name" value="MotA_ExbB"/>
    <property type="match status" value="1"/>
</dbReference>
<proteinExistence type="inferred from homology"/>
<evidence type="ECO:0000313" key="10">
    <source>
        <dbReference type="Proteomes" id="UP000732619"/>
    </source>
</evidence>
<dbReference type="Proteomes" id="UP000732619">
    <property type="component" value="Unassembled WGS sequence"/>
</dbReference>
<keyword evidence="5 7" id="KW-0472">Membrane</keyword>